<evidence type="ECO:0000256" key="1">
    <source>
        <dbReference type="ARBA" id="ARBA00022679"/>
    </source>
</evidence>
<proteinExistence type="predicted"/>
<dbReference type="EMBL" id="JACNJD010000339">
    <property type="protein sequence ID" value="MBC8179048.1"/>
    <property type="molecule type" value="Genomic_DNA"/>
</dbReference>
<evidence type="ECO:0000256" key="2">
    <source>
        <dbReference type="ARBA" id="ARBA00022962"/>
    </source>
</evidence>
<keyword evidence="1" id="KW-0808">Transferase</keyword>
<dbReference type="Gene3D" id="3.60.20.10">
    <property type="entry name" value="Glutamine Phosphoribosylpyrophosphate, subunit 1, domain 1"/>
    <property type="match status" value="1"/>
</dbReference>
<dbReference type="SUPFAM" id="SSF56235">
    <property type="entry name" value="N-terminal nucleophile aminohydrolases (Ntn hydrolases)"/>
    <property type="match status" value="1"/>
</dbReference>
<dbReference type="SUPFAM" id="SSF53271">
    <property type="entry name" value="PRTase-like"/>
    <property type="match status" value="1"/>
</dbReference>
<dbReference type="GO" id="GO:0016740">
    <property type="term" value="F:transferase activity"/>
    <property type="evidence" value="ECO:0007669"/>
    <property type="project" value="UniProtKB-KW"/>
</dbReference>
<comment type="caution">
    <text evidence="4">The sequence shown here is derived from an EMBL/GenBank/DDBJ whole genome shotgun (WGS) entry which is preliminary data.</text>
</comment>
<protein>
    <recommendedName>
        <fullName evidence="3">Glutamine amidotransferase type-2 domain-containing protein</fullName>
    </recommendedName>
</protein>
<keyword evidence="2" id="KW-0315">Glutamine amidotransferase</keyword>
<dbReference type="InterPro" id="IPR029057">
    <property type="entry name" value="PRTase-like"/>
</dbReference>
<reference evidence="4 5" key="1">
    <citation type="submission" date="2020-08" db="EMBL/GenBank/DDBJ databases">
        <title>Bridging the membrane lipid divide: bacteria of the FCB group superphylum have the potential to synthesize archaeal ether lipids.</title>
        <authorList>
            <person name="Villanueva L."/>
            <person name="Von Meijenfeldt F.A.B."/>
            <person name="Westbye A.B."/>
            <person name="Yadav S."/>
            <person name="Hopmans E.C."/>
            <person name="Dutilh B.E."/>
            <person name="Sinninghe Damste J.S."/>
        </authorList>
    </citation>
    <scope>NUCLEOTIDE SEQUENCE [LARGE SCALE GENOMIC DNA]</scope>
    <source>
        <strain evidence="4">NIOZ-UU27</strain>
    </source>
</reference>
<evidence type="ECO:0000259" key="3">
    <source>
        <dbReference type="PROSITE" id="PS51278"/>
    </source>
</evidence>
<sequence>MDGIVGLYGLDDNDLVGKAFLATGACQHRGKASTGLAIATSKGIYVHKGLGRIAEVIDHNIMKTFQDLEPVAAIGNIGYTKRKIAESINAEPIEIRPRTDSEIRVVVTMDGYLIKDDDLRVELEPDYNLQTDNKTEIIGALLHKYITQEGISFEAGEKLVDKLSGRATFALTALVHDGKEIYLITLNDAKAFEPFCYATIDGTFIASSESCSHRRLNGQTEKEYDGAEMTICSSNGIETRRLREEPLMPDIFQGVYFGNVASMFRGKEIFQIRRELGLELTDYYETSRADIVIPNPESGWGVTVGIAEGLKKELLPALIKLPQAVRTFQEGGRRARSQAVGLKFGGIDSLLKGRNIAMGDDSIVRGSVSEGGSVWVVYNAGAKFIEFWISYGPMFFPSFKEWHRGIECLNE</sequence>
<dbReference type="Gene3D" id="3.40.50.2020">
    <property type="match status" value="1"/>
</dbReference>
<name>A0A8J6TA18_9DELT</name>
<dbReference type="InterPro" id="IPR017932">
    <property type="entry name" value="GATase_2_dom"/>
</dbReference>
<dbReference type="PROSITE" id="PS51278">
    <property type="entry name" value="GATASE_TYPE_2"/>
    <property type="match status" value="1"/>
</dbReference>
<gene>
    <name evidence="4" type="ORF">H8E19_16715</name>
</gene>
<feature type="non-terminal residue" evidence="4">
    <location>
        <position position="411"/>
    </location>
</feature>
<evidence type="ECO:0000313" key="5">
    <source>
        <dbReference type="Proteomes" id="UP000650524"/>
    </source>
</evidence>
<organism evidence="4 5">
    <name type="scientific">Candidatus Desulfacyla euxinica</name>
    <dbReference type="NCBI Taxonomy" id="2841693"/>
    <lineage>
        <taxon>Bacteria</taxon>
        <taxon>Deltaproteobacteria</taxon>
        <taxon>Candidatus Desulfacyla</taxon>
    </lineage>
</organism>
<feature type="domain" description="Glutamine amidotransferase type-2" evidence="3">
    <location>
        <begin position="2"/>
        <end position="235"/>
    </location>
</feature>
<dbReference type="AlphaFoldDB" id="A0A8J6TA18"/>
<dbReference type="Proteomes" id="UP000650524">
    <property type="component" value="Unassembled WGS sequence"/>
</dbReference>
<accession>A0A8J6TA18</accession>
<evidence type="ECO:0000313" key="4">
    <source>
        <dbReference type="EMBL" id="MBC8179048.1"/>
    </source>
</evidence>
<dbReference type="InterPro" id="IPR029055">
    <property type="entry name" value="Ntn_hydrolases_N"/>
</dbReference>
<dbReference type="PANTHER" id="PTHR11907">
    <property type="entry name" value="AMIDOPHOSPHORIBOSYLTRANSFERASE"/>
    <property type="match status" value="1"/>
</dbReference>
<dbReference type="Pfam" id="PF13537">
    <property type="entry name" value="GATase_7"/>
    <property type="match status" value="1"/>
</dbReference>